<accession>A0ABT3CQL7</accession>
<dbReference type="Proteomes" id="UP001300692">
    <property type="component" value="Unassembled WGS sequence"/>
</dbReference>
<evidence type="ECO:0000313" key="3">
    <source>
        <dbReference type="Proteomes" id="UP001300692"/>
    </source>
</evidence>
<dbReference type="RefSeq" id="WP_264136784.1">
    <property type="nucleotide sequence ID" value="NZ_JAOYOD010000001.1"/>
</dbReference>
<dbReference type="CDD" id="cd00085">
    <property type="entry name" value="HNHc"/>
    <property type="match status" value="1"/>
</dbReference>
<feature type="region of interest" description="Disordered" evidence="1">
    <location>
        <begin position="1"/>
        <end position="22"/>
    </location>
</feature>
<dbReference type="Gene3D" id="1.10.30.50">
    <property type="match status" value="1"/>
</dbReference>
<organism evidence="2 3">
    <name type="scientific">Reichenbachiella ulvae</name>
    <dbReference type="NCBI Taxonomy" id="2980104"/>
    <lineage>
        <taxon>Bacteria</taxon>
        <taxon>Pseudomonadati</taxon>
        <taxon>Bacteroidota</taxon>
        <taxon>Cytophagia</taxon>
        <taxon>Cytophagales</taxon>
        <taxon>Reichenbachiellaceae</taxon>
        <taxon>Reichenbachiella</taxon>
    </lineage>
</organism>
<evidence type="ECO:0008006" key="4">
    <source>
        <dbReference type="Google" id="ProtNLM"/>
    </source>
</evidence>
<comment type="caution">
    <text evidence="2">The sequence shown here is derived from an EMBL/GenBank/DDBJ whole genome shotgun (WGS) entry which is preliminary data.</text>
</comment>
<protein>
    <recommendedName>
        <fullName evidence="4">TIGR02646 family protein</fullName>
    </recommendedName>
</protein>
<keyword evidence="3" id="KW-1185">Reference proteome</keyword>
<evidence type="ECO:0000256" key="1">
    <source>
        <dbReference type="SAM" id="MobiDB-lite"/>
    </source>
</evidence>
<dbReference type="EMBL" id="JAOYOD010000001">
    <property type="protein sequence ID" value="MCV9385998.1"/>
    <property type="molecule type" value="Genomic_DNA"/>
</dbReference>
<reference evidence="2 3" key="1">
    <citation type="submission" date="2022-10" db="EMBL/GenBank/DDBJ databases">
        <title>Comparative genomics and taxonomic characterization of three novel marine species of genus Reichenbachiella exhibiting antioxidant and polysaccharide degradation activities.</title>
        <authorList>
            <person name="Muhammad N."/>
            <person name="Lee Y.-J."/>
            <person name="Ko J."/>
            <person name="Kim S.-G."/>
        </authorList>
    </citation>
    <scope>NUCLEOTIDE SEQUENCE [LARGE SCALE GENOMIC DNA]</scope>
    <source>
        <strain evidence="2 3">ABR2-5</strain>
    </source>
</reference>
<evidence type="ECO:0000313" key="2">
    <source>
        <dbReference type="EMBL" id="MCV9385998.1"/>
    </source>
</evidence>
<sequence>MIEIDRNTIPKPKVLDGTNSKGGKETAKAIAYYSNPFNTKPYKKFSVYRDKEVKEALIKLFKKKCAYCESTFLHVYSGDIEHFRPKGEIDEANPSKPGYYWLAADWDNLLLSCRNCNQKLTHQIHGEANAKTMGKMNQFPLIDPQKYVRSHSNPNGINNEESYRLLLNPCEENPEIHLEYDINSGVIKPKKIDGIPSEKGKKSIEVYVLQRVPLVQAREKVLIEILAQIQRVKEGVKNVNDSLTKETAMQIYFNDILKRELTILKKYMKPTEPYSAMAKQVIGEFMKSNFSVNV</sequence>
<name>A0ABT3CQL7_9BACT</name>
<gene>
    <name evidence="2" type="ORF">N7U62_04950</name>
</gene>
<dbReference type="InterPro" id="IPR003615">
    <property type="entry name" value="HNH_nuc"/>
</dbReference>
<proteinExistence type="predicted"/>